<evidence type="ECO:0000313" key="2">
    <source>
        <dbReference type="EMBL" id="SUX48592.1"/>
    </source>
</evidence>
<dbReference type="InterPro" id="IPR036515">
    <property type="entry name" value="Transposase_17_sf"/>
</dbReference>
<sequence>MKTTQMPFIKIYIHFVFSTINRIPFLNSTEVRVKVWKHIKENASSKGIYLDMINGYSDHCHCLISLGSNQNIEKIIQLIKGESSFWINKNQLTKDKFAWQD</sequence>
<dbReference type="Gene3D" id="3.30.70.1290">
    <property type="entry name" value="Transposase IS200-like"/>
    <property type="match status" value="1"/>
</dbReference>
<dbReference type="SUPFAM" id="SSF143422">
    <property type="entry name" value="Transposase IS200-like"/>
    <property type="match status" value="1"/>
</dbReference>
<dbReference type="RefSeq" id="WP_228428873.1">
    <property type="nucleotide sequence ID" value="NZ_UFVR01000004.1"/>
</dbReference>
<dbReference type="GO" id="GO:0003677">
    <property type="term" value="F:DNA binding"/>
    <property type="evidence" value="ECO:0007669"/>
    <property type="project" value="InterPro"/>
</dbReference>
<accession>A0A381FR19</accession>
<dbReference type="EMBL" id="UFVR01000004">
    <property type="protein sequence ID" value="SUX48592.1"/>
    <property type="molecule type" value="Genomic_DNA"/>
</dbReference>
<dbReference type="Proteomes" id="UP000254282">
    <property type="component" value="Unassembled WGS sequence"/>
</dbReference>
<name>A0A381FR19_9FLAO</name>
<evidence type="ECO:0000313" key="3">
    <source>
        <dbReference type="Proteomes" id="UP000254282"/>
    </source>
</evidence>
<reference evidence="2 3" key="1">
    <citation type="submission" date="2018-06" db="EMBL/GenBank/DDBJ databases">
        <authorList>
            <consortium name="Pathogen Informatics"/>
            <person name="Doyle S."/>
        </authorList>
    </citation>
    <scope>NUCLEOTIDE SEQUENCE [LARGE SCALE GENOMIC DNA]</scope>
    <source>
        <strain evidence="2 3">NCTC13532</strain>
    </source>
</reference>
<feature type="domain" description="Transposase IS200-like" evidence="1">
    <location>
        <begin position="8"/>
        <end position="101"/>
    </location>
</feature>
<dbReference type="Pfam" id="PF01797">
    <property type="entry name" value="Y1_Tnp"/>
    <property type="match status" value="1"/>
</dbReference>
<gene>
    <name evidence="2" type="ORF">NCTC13532_04211</name>
</gene>
<protein>
    <submittedName>
        <fullName evidence="2">Transposase and inactivated derivatives</fullName>
    </submittedName>
</protein>
<dbReference type="GO" id="GO:0006313">
    <property type="term" value="P:DNA transposition"/>
    <property type="evidence" value="ECO:0007669"/>
    <property type="project" value="InterPro"/>
</dbReference>
<dbReference type="SMART" id="SM01321">
    <property type="entry name" value="Y1_Tnp"/>
    <property type="match status" value="1"/>
</dbReference>
<dbReference type="AlphaFoldDB" id="A0A381FR19"/>
<evidence type="ECO:0000259" key="1">
    <source>
        <dbReference type="SMART" id="SM01321"/>
    </source>
</evidence>
<proteinExistence type="predicted"/>
<dbReference type="InterPro" id="IPR002686">
    <property type="entry name" value="Transposase_17"/>
</dbReference>
<organism evidence="2 3">
    <name type="scientific">Chryseobacterium indoltheticum</name>
    <dbReference type="NCBI Taxonomy" id="254"/>
    <lineage>
        <taxon>Bacteria</taxon>
        <taxon>Pseudomonadati</taxon>
        <taxon>Bacteroidota</taxon>
        <taxon>Flavobacteriia</taxon>
        <taxon>Flavobacteriales</taxon>
        <taxon>Weeksellaceae</taxon>
        <taxon>Chryseobacterium group</taxon>
        <taxon>Chryseobacterium</taxon>
    </lineage>
</organism>
<dbReference type="GO" id="GO:0004803">
    <property type="term" value="F:transposase activity"/>
    <property type="evidence" value="ECO:0007669"/>
    <property type="project" value="InterPro"/>
</dbReference>